<dbReference type="InterPro" id="IPR038476">
    <property type="entry name" value="UvrC_RNase_H_dom_sf"/>
</dbReference>
<feature type="domain" description="UvrC family homology region profile" evidence="7">
    <location>
        <begin position="235"/>
        <end position="358"/>
    </location>
</feature>
<name>A0A1J5HQG4_9BACT</name>
<dbReference type="Proteomes" id="UP000182344">
    <property type="component" value="Unassembled WGS sequence"/>
</dbReference>
<dbReference type="CDD" id="cd10434">
    <property type="entry name" value="GIY-YIG_UvrC_Cho"/>
    <property type="match status" value="1"/>
</dbReference>
<keyword evidence="4" id="KW-0267">Excision nuclease</keyword>
<dbReference type="Gene3D" id="3.30.420.340">
    <property type="entry name" value="UvrC, RNAse H endonuclease domain"/>
    <property type="match status" value="1"/>
</dbReference>
<comment type="caution">
    <text evidence="8">The sequence shown here is derived from an EMBL/GenBank/DDBJ whole genome shotgun (WGS) entry which is preliminary data.</text>
</comment>
<dbReference type="GO" id="GO:0009381">
    <property type="term" value="F:excinuclease ABC activity"/>
    <property type="evidence" value="ECO:0007669"/>
    <property type="project" value="InterPro"/>
</dbReference>
<keyword evidence="5" id="KW-0234">DNA repair</keyword>
<dbReference type="InterPro" id="IPR047296">
    <property type="entry name" value="GIY-YIG_UvrC_Cho"/>
</dbReference>
<evidence type="ECO:0008006" key="10">
    <source>
        <dbReference type="Google" id="ProtNLM"/>
    </source>
</evidence>
<dbReference type="SMART" id="SM00465">
    <property type="entry name" value="GIYc"/>
    <property type="match status" value="1"/>
</dbReference>
<organism evidence="8 9">
    <name type="scientific">Candidatus Shapirobacteria bacterium CG2_30_35_20</name>
    <dbReference type="NCBI Taxonomy" id="1805376"/>
    <lineage>
        <taxon>Bacteria</taxon>
        <taxon>Candidatus Shapironibacteriota</taxon>
    </lineage>
</organism>
<dbReference type="InterPro" id="IPR001162">
    <property type="entry name" value="UvrC_RNase_H_dom"/>
</dbReference>
<dbReference type="EMBL" id="MNZO01000046">
    <property type="protein sequence ID" value="OIP86659.1"/>
    <property type="molecule type" value="Genomic_DNA"/>
</dbReference>
<dbReference type="Pfam" id="PF08459">
    <property type="entry name" value="UvrC_RNaseH_dom"/>
    <property type="match status" value="1"/>
</dbReference>
<reference evidence="8 9" key="1">
    <citation type="journal article" date="2016" name="Environ. Microbiol.">
        <title>Genomic resolution of a cold subsurface aquifer community provides metabolic insights for novel microbes adapted to high CO concentrations.</title>
        <authorList>
            <person name="Probst A.J."/>
            <person name="Castelle C.J."/>
            <person name="Singh A."/>
            <person name="Brown C.T."/>
            <person name="Anantharaman K."/>
            <person name="Sharon I."/>
            <person name="Hug L.A."/>
            <person name="Burstein D."/>
            <person name="Emerson J.B."/>
            <person name="Thomas B.C."/>
            <person name="Banfield J.F."/>
        </authorList>
    </citation>
    <scope>NUCLEOTIDE SEQUENCE [LARGE SCALE GENOMIC DNA]</scope>
    <source>
        <strain evidence="8">CG2_30_35_20</strain>
    </source>
</reference>
<evidence type="ECO:0000256" key="5">
    <source>
        <dbReference type="ARBA" id="ARBA00023204"/>
    </source>
</evidence>
<dbReference type="PROSITE" id="PS50165">
    <property type="entry name" value="UVRC"/>
    <property type="match status" value="1"/>
</dbReference>
<sequence length="432" mass="49384">MIDLQTLPPSPGVYIYRNKKGEIIYVGKAINLKKRVTQYFQRDDALGPKTTILVSQIDSIETRVVGSEIEALILEASLIKKHLPKYNSMLRDDRSYIYIVVTHERLPIIYSTHKSGLPANADVFGPFPSGSDVKSLLKTIRHIFPYYTKKHGKINCLYCHLHLCPSPNISPVLYKKTIAKIKKILNGKFSLLKRQLITEMNTYSKLQNYEQSLLIKNQITSLDYVVNGWHNLKNLFAQINLDDDVSSRAVMELQTALSPYLTINKLHRIECYDISQFGTKYFVGSMTVAIDGKLDHGLYRQFKIGNTSLRGFSKLSRGEMLANDAFMLREIVYRRLQHSEWGTPDLIIVDGGKPQVSSISLLKSEKLISDISFIGLAKKYETIIIKNNNKYIEINLSQNSSALNLIKNLRNEAHRFANRYRKKLMSSDQSPF</sequence>
<dbReference type="SUPFAM" id="SSF46600">
    <property type="entry name" value="C-terminal UvrC-binding domain of UvrB"/>
    <property type="match status" value="1"/>
</dbReference>
<dbReference type="FunFam" id="3.40.1440.10:FF:000001">
    <property type="entry name" value="UvrABC system protein C"/>
    <property type="match status" value="1"/>
</dbReference>
<evidence type="ECO:0000313" key="9">
    <source>
        <dbReference type="Proteomes" id="UP000182344"/>
    </source>
</evidence>
<dbReference type="InterPro" id="IPR036876">
    <property type="entry name" value="UVR_dom_sf"/>
</dbReference>
<dbReference type="Pfam" id="PF01541">
    <property type="entry name" value="GIY-YIG"/>
    <property type="match status" value="1"/>
</dbReference>
<keyword evidence="1" id="KW-0963">Cytoplasm</keyword>
<dbReference type="InterPro" id="IPR050066">
    <property type="entry name" value="UvrABC_protein_C"/>
</dbReference>
<keyword evidence="3" id="KW-0228">DNA excision</keyword>
<evidence type="ECO:0000256" key="4">
    <source>
        <dbReference type="ARBA" id="ARBA00022881"/>
    </source>
</evidence>
<feature type="domain" description="GIY-YIG" evidence="6">
    <location>
        <begin position="9"/>
        <end position="88"/>
    </location>
</feature>
<evidence type="ECO:0000259" key="7">
    <source>
        <dbReference type="PROSITE" id="PS50165"/>
    </source>
</evidence>
<dbReference type="PANTHER" id="PTHR30562">
    <property type="entry name" value="UVRC/OXIDOREDUCTASE"/>
    <property type="match status" value="1"/>
</dbReference>
<dbReference type="GO" id="GO:0009380">
    <property type="term" value="C:excinuclease repair complex"/>
    <property type="evidence" value="ECO:0007669"/>
    <property type="project" value="TreeGrafter"/>
</dbReference>
<gene>
    <name evidence="8" type="ORF">AUK05_03235</name>
</gene>
<accession>A0A1J5HQG4</accession>
<dbReference type="PROSITE" id="PS50164">
    <property type="entry name" value="GIY_YIG"/>
    <property type="match status" value="1"/>
</dbReference>
<dbReference type="STRING" id="1805376.AUK05_03235"/>
<dbReference type="PANTHER" id="PTHR30562:SF1">
    <property type="entry name" value="UVRABC SYSTEM PROTEIN C"/>
    <property type="match status" value="1"/>
</dbReference>
<evidence type="ECO:0000259" key="6">
    <source>
        <dbReference type="PROSITE" id="PS50164"/>
    </source>
</evidence>
<evidence type="ECO:0000313" key="8">
    <source>
        <dbReference type="EMBL" id="OIP86659.1"/>
    </source>
</evidence>
<evidence type="ECO:0000256" key="2">
    <source>
        <dbReference type="ARBA" id="ARBA00022763"/>
    </source>
</evidence>
<protein>
    <recommendedName>
        <fullName evidence="10">Excinuclease ABC subunit C</fullName>
    </recommendedName>
</protein>
<dbReference type="InterPro" id="IPR035901">
    <property type="entry name" value="GIY-YIG_endonuc_sf"/>
</dbReference>
<evidence type="ECO:0000256" key="3">
    <source>
        <dbReference type="ARBA" id="ARBA00022769"/>
    </source>
</evidence>
<evidence type="ECO:0000256" key="1">
    <source>
        <dbReference type="ARBA" id="ARBA00022490"/>
    </source>
</evidence>
<dbReference type="SUPFAM" id="SSF82771">
    <property type="entry name" value="GIY-YIG endonuclease"/>
    <property type="match status" value="1"/>
</dbReference>
<keyword evidence="2" id="KW-0227">DNA damage</keyword>
<dbReference type="AlphaFoldDB" id="A0A1J5HQG4"/>
<dbReference type="GO" id="GO:0006289">
    <property type="term" value="P:nucleotide-excision repair"/>
    <property type="evidence" value="ECO:0007669"/>
    <property type="project" value="InterPro"/>
</dbReference>
<proteinExistence type="predicted"/>
<dbReference type="InterPro" id="IPR000305">
    <property type="entry name" value="GIY-YIG_endonuc"/>
</dbReference>
<dbReference type="Gene3D" id="3.40.1440.10">
    <property type="entry name" value="GIY-YIG endonuclease"/>
    <property type="match status" value="1"/>
</dbReference>